<name>A0A8J5VKS9_ZIZPA</name>
<dbReference type="PANTHER" id="PTHR12412">
    <property type="entry name" value="CAP BINDING PROTEIN"/>
    <property type="match status" value="1"/>
</dbReference>
<accession>A0A8J5VKS9</accession>
<keyword evidence="1" id="KW-0175">Coiled coil</keyword>
<dbReference type="GO" id="GO:0005634">
    <property type="term" value="C:nucleus"/>
    <property type="evidence" value="ECO:0007669"/>
    <property type="project" value="TreeGrafter"/>
</dbReference>
<evidence type="ECO:0000256" key="1">
    <source>
        <dbReference type="SAM" id="Coils"/>
    </source>
</evidence>
<dbReference type="GO" id="GO:0005846">
    <property type="term" value="C:nuclear cap binding complex"/>
    <property type="evidence" value="ECO:0007669"/>
    <property type="project" value="InterPro"/>
</dbReference>
<dbReference type="GO" id="GO:0000184">
    <property type="term" value="P:nuclear-transcribed mRNA catabolic process, nonsense-mediated decay"/>
    <property type="evidence" value="ECO:0007669"/>
    <property type="project" value="TreeGrafter"/>
</dbReference>
<dbReference type="Proteomes" id="UP000729402">
    <property type="component" value="Unassembled WGS sequence"/>
</dbReference>
<dbReference type="InterPro" id="IPR015172">
    <property type="entry name" value="MIF4G-like_typ-1"/>
</dbReference>
<comment type="caution">
    <text evidence="4">The sequence shown here is derived from an EMBL/GenBank/DDBJ whole genome shotgun (WGS) entry which is preliminary data.</text>
</comment>
<dbReference type="GO" id="GO:0006406">
    <property type="term" value="P:mRNA export from nucleus"/>
    <property type="evidence" value="ECO:0007669"/>
    <property type="project" value="InterPro"/>
</dbReference>
<dbReference type="FunFam" id="1.25.40.180:FF:000029">
    <property type="entry name" value="Nuclear cap-binding protein"/>
    <property type="match status" value="1"/>
</dbReference>
<dbReference type="InterPro" id="IPR015174">
    <property type="entry name" value="MIF4G-like_typ-2"/>
</dbReference>
<gene>
    <name evidence="4" type="ORF">GUJ93_ZPchr0003g16583</name>
</gene>
<proteinExistence type="predicted"/>
<dbReference type="PANTHER" id="PTHR12412:SF2">
    <property type="entry name" value="NUCLEAR CAP-BINDING PROTEIN SUBUNIT 1"/>
    <property type="match status" value="1"/>
</dbReference>
<keyword evidence="5" id="KW-1185">Reference proteome</keyword>
<protein>
    <recommendedName>
        <fullName evidence="6">ABH1</fullName>
    </recommendedName>
</protein>
<feature type="domain" description="MIF4G-like type 2" evidence="3">
    <location>
        <begin position="191"/>
        <end position="525"/>
    </location>
</feature>
<dbReference type="GO" id="GO:0003729">
    <property type="term" value="F:mRNA binding"/>
    <property type="evidence" value="ECO:0007669"/>
    <property type="project" value="TreeGrafter"/>
</dbReference>
<feature type="coiled-coil region" evidence="1">
    <location>
        <begin position="354"/>
        <end position="418"/>
    </location>
</feature>
<reference evidence="4" key="1">
    <citation type="journal article" date="2021" name="bioRxiv">
        <title>Whole Genome Assembly and Annotation of Northern Wild Rice, Zizania palustris L., Supports a Whole Genome Duplication in the Zizania Genus.</title>
        <authorList>
            <person name="Haas M."/>
            <person name="Kono T."/>
            <person name="Macchietto M."/>
            <person name="Millas R."/>
            <person name="McGilp L."/>
            <person name="Shao M."/>
            <person name="Duquette J."/>
            <person name="Hirsch C.N."/>
            <person name="Kimball J."/>
        </authorList>
    </citation>
    <scope>NUCLEOTIDE SEQUENCE</scope>
    <source>
        <tissue evidence="4">Fresh leaf tissue</tissue>
    </source>
</reference>
<dbReference type="Pfam" id="PF09090">
    <property type="entry name" value="MIF4G_like_2"/>
    <property type="match status" value="1"/>
</dbReference>
<feature type="domain" description="MIF4G-like type 1" evidence="2">
    <location>
        <begin position="39"/>
        <end position="163"/>
    </location>
</feature>
<evidence type="ECO:0008006" key="6">
    <source>
        <dbReference type="Google" id="ProtNLM"/>
    </source>
</evidence>
<reference evidence="4" key="2">
    <citation type="submission" date="2021-02" db="EMBL/GenBank/DDBJ databases">
        <authorList>
            <person name="Kimball J.A."/>
            <person name="Haas M.W."/>
            <person name="Macchietto M."/>
            <person name="Kono T."/>
            <person name="Duquette J."/>
            <person name="Shao M."/>
        </authorList>
    </citation>
    <scope>NUCLEOTIDE SEQUENCE</scope>
    <source>
        <tissue evidence="4">Fresh leaf tissue</tissue>
    </source>
</reference>
<evidence type="ECO:0000259" key="3">
    <source>
        <dbReference type="Pfam" id="PF09090"/>
    </source>
</evidence>
<dbReference type="EMBL" id="JAAALK010000286">
    <property type="protein sequence ID" value="KAG8063376.1"/>
    <property type="molecule type" value="Genomic_DNA"/>
</dbReference>
<organism evidence="4 5">
    <name type="scientific">Zizania palustris</name>
    <name type="common">Northern wild rice</name>
    <dbReference type="NCBI Taxonomy" id="103762"/>
    <lineage>
        <taxon>Eukaryota</taxon>
        <taxon>Viridiplantae</taxon>
        <taxon>Streptophyta</taxon>
        <taxon>Embryophyta</taxon>
        <taxon>Tracheophyta</taxon>
        <taxon>Spermatophyta</taxon>
        <taxon>Magnoliopsida</taxon>
        <taxon>Liliopsida</taxon>
        <taxon>Poales</taxon>
        <taxon>Poaceae</taxon>
        <taxon>BOP clade</taxon>
        <taxon>Oryzoideae</taxon>
        <taxon>Oryzeae</taxon>
        <taxon>Zizaniinae</taxon>
        <taxon>Zizania</taxon>
    </lineage>
</organism>
<dbReference type="Pfam" id="PF09088">
    <property type="entry name" value="MIF4G_like"/>
    <property type="match status" value="1"/>
</dbReference>
<dbReference type="InterPro" id="IPR027159">
    <property type="entry name" value="CBP80"/>
</dbReference>
<dbReference type="OrthoDB" id="10252707at2759"/>
<evidence type="ECO:0000313" key="4">
    <source>
        <dbReference type="EMBL" id="KAG8063376.1"/>
    </source>
</evidence>
<sequence length="564" mass="64252">MQPIDRFVVEECILDVLLFFNGCRKECAFYLVSLPVPFRYEYLMAETIFSQLLLLPNPPFRPIYYTLVIIDLCKALPGAFPSVVVGAVHALFDRISNMDMECRTRLILWFSHHLSNFQFIWPWQEWAYVKGLPKWAPQRVFVQEVLEREVRLSYFDKIKQSIEDAAELEGLLPPKVGPNYRYHSDEGKEITDGHRLSKELVGMVRGKKTTRDIISWVEEQIIPANGAKFALDVISQTLLDIGSKSFTHLVTVLERYGQIISKLCPNEEMQLLLMDEVSAYWKNSTQMIAIAIDRMMGYRLISNLAIVKWVFSPANVDQFHVSDRPWEILRNAVSKTYNRIFDLRKEIQTLRKGLHVAKEASEKATRELEEVKSVIEIVDGQPVPSERPGRLRRLQAYADKAKEEVVTTEESLEAKEALLARGLEESKELLRLLFKSFVDVLTERLPSISADGEVPNLRAGDPNVNFAAHDPEATTMEVDNENGADNDSQLNGANKKVGHNVGELEQWCLCTLGHLKSFSRQYATEIWSHIAMLDQDVFVGNIHPLIQKAAFSGLCRPTSEGSPL</sequence>
<dbReference type="AlphaFoldDB" id="A0A8J5VKS9"/>
<evidence type="ECO:0000313" key="5">
    <source>
        <dbReference type="Proteomes" id="UP000729402"/>
    </source>
</evidence>
<dbReference type="GO" id="GO:0000339">
    <property type="term" value="F:RNA cap binding"/>
    <property type="evidence" value="ECO:0007669"/>
    <property type="project" value="InterPro"/>
</dbReference>
<evidence type="ECO:0000259" key="2">
    <source>
        <dbReference type="Pfam" id="PF09088"/>
    </source>
</evidence>